<feature type="compositionally biased region" description="Polar residues" evidence="16">
    <location>
        <begin position="332"/>
        <end position="349"/>
    </location>
</feature>
<keyword evidence="19" id="KW-1185">Reference proteome</keyword>
<dbReference type="InParanoid" id="A0A1J7IZ89"/>
<evidence type="ECO:0000256" key="8">
    <source>
        <dbReference type="ARBA" id="ARBA00023242"/>
    </source>
</evidence>
<keyword evidence="7" id="KW-0413">Isomerase</keyword>
<dbReference type="FunFam" id="3.30.70.660:FF:000002">
    <property type="entry name" value="tRNA pseudouridine synthase"/>
    <property type="match status" value="1"/>
</dbReference>
<evidence type="ECO:0000256" key="11">
    <source>
        <dbReference type="ARBA" id="ARBA00073968"/>
    </source>
</evidence>
<dbReference type="AlphaFoldDB" id="A0A1J7IZ89"/>
<evidence type="ECO:0000313" key="19">
    <source>
        <dbReference type="Proteomes" id="UP000182658"/>
    </source>
</evidence>
<feature type="region of interest" description="Disordered" evidence="16">
    <location>
        <begin position="332"/>
        <end position="394"/>
    </location>
</feature>
<dbReference type="InterPro" id="IPR001406">
    <property type="entry name" value="PsdUridine_synth_TruA"/>
</dbReference>
<comment type="catalytic activity">
    <reaction evidence="2">
        <text>uridine in snRNA = pseudouridine in snRNA</text>
        <dbReference type="Rhea" id="RHEA:51124"/>
        <dbReference type="Rhea" id="RHEA-COMP:12891"/>
        <dbReference type="Rhea" id="RHEA-COMP:12892"/>
        <dbReference type="ChEBI" id="CHEBI:65314"/>
        <dbReference type="ChEBI" id="CHEBI:65315"/>
    </reaction>
</comment>
<comment type="function">
    <text evidence="10">Formation of pseudouridine at positions 27 and 28 in the anticodon stem and loop of transfer RNAs; at positions 34 and 36 of intron-containing precursor tRNA(Ile) and at position 35 in the intron-containing tRNA(Tyr). Catalyzes pseudouridylation at position 44 in U2 snRNA. Also catalyzes pseudouridylation of mRNAs.</text>
</comment>
<evidence type="ECO:0000256" key="10">
    <source>
        <dbReference type="ARBA" id="ARBA00053072"/>
    </source>
</evidence>
<dbReference type="InterPro" id="IPR020094">
    <property type="entry name" value="TruA/RsuA/RluB/E/F_N"/>
</dbReference>
<evidence type="ECO:0000259" key="17">
    <source>
        <dbReference type="Pfam" id="PF01416"/>
    </source>
</evidence>
<dbReference type="STRING" id="1408157.A0A1J7IZ89"/>
<dbReference type="GO" id="GO:0031119">
    <property type="term" value="P:tRNA pseudouridine synthesis"/>
    <property type="evidence" value="ECO:0007669"/>
    <property type="project" value="EnsemblFungi"/>
</dbReference>
<evidence type="ECO:0000256" key="14">
    <source>
        <dbReference type="PIRSR" id="PIRSR641708-1"/>
    </source>
</evidence>
<name>A0A1J7IZ89_9PEZI</name>
<feature type="compositionally biased region" description="Polar residues" evidence="16">
    <location>
        <begin position="41"/>
        <end position="50"/>
    </location>
</feature>
<feature type="active site" description="Nucleophile" evidence="14">
    <location>
        <position position="179"/>
    </location>
</feature>
<dbReference type="OrthoDB" id="10256309at2759"/>
<proteinExistence type="inferred from homology"/>
<gene>
    <name evidence="18" type="ORF">CONLIGDRAFT_651832</name>
</gene>
<evidence type="ECO:0000256" key="2">
    <source>
        <dbReference type="ARBA" id="ARBA00001832"/>
    </source>
</evidence>
<evidence type="ECO:0000256" key="6">
    <source>
        <dbReference type="ARBA" id="ARBA00022694"/>
    </source>
</evidence>
<evidence type="ECO:0000256" key="4">
    <source>
        <dbReference type="ARBA" id="ARBA00009375"/>
    </source>
</evidence>
<comment type="catalytic activity">
    <reaction evidence="1">
        <text>a uridine in mRNA = a pseudouridine in mRNA</text>
        <dbReference type="Rhea" id="RHEA:56644"/>
        <dbReference type="Rhea" id="RHEA-COMP:14658"/>
        <dbReference type="Rhea" id="RHEA-COMP:14659"/>
        <dbReference type="ChEBI" id="CHEBI:65314"/>
        <dbReference type="ChEBI" id="CHEBI:65315"/>
    </reaction>
</comment>
<evidence type="ECO:0000256" key="15">
    <source>
        <dbReference type="PIRSR" id="PIRSR641708-2"/>
    </source>
</evidence>
<evidence type="ECO:0000256" key="12">
    <source>
        <dbReference type="ARBA" id="ARBA00079072"/>
    </source>
</evidence>
<comment type="catalytic activity">
    <reaction evidence="9">
        <text>a uridine in tRNA = a pseudouridine in tRNA</text>
        <dbReference type="Rhea" id="RHEA:54572"/>
        <dbReference type="Rhea" id="RHEA-COMP:13339"/>
        <dbReference type="Rhea" id="RHEA-COMP:13934"/>
        <dbReference type="ChEBI" id="CHEBI:65314"/>
        <dbReference type="ChEBI" id="CHEBI:65315"/>
    </reaction>
</comment>
<dbReference type="CDD" id="cd02568">
    <property type="entry name" value="PseudoU_synth_PUS1_PUS2"/>
    <property type="match status" value="1"/>
</dbReference>
<organism evidence="18 19">
    <name type="scientific">Coniochaeta ligniaria NRRL 30616</name>
    <dbReference type="NCBI Taxonomy" id="1408157"/>
    <lineage>
        <taxon>Eukaryota</taxon>
        <taxon>Fungi</taxon>
        <taxon>Dikarya</taxon>
        <taxon>Ascomycota</taxon>
        <taxon>Pezizomycotina</taxon>
        <taxon>Sordariomycetes</taxon>
        <taxon>Sordariomycetidae</taxon>
        <taxon>Coniochaetales</taxon>
        <taxon>Coniochaetaceae</taxon>
        <taxon>Coniochaeta</taxon>
    </lineage>
</organism>
<evidence type="ECO:0000256" key="16">
    <source>
        <dbReference type="SAM" id="MobiDB-lite"/>
    </source>
</evidence>
<comment type="subcellular location">
    <subcellularLocation>
        <location evidence="3">Nucleus</location>
    </subcellularLocation>
</comment>
<dbReference type="FunCoup" id="A0A1J7IZ89">
    <property type="interactions" value="978"/>
</dbReference>
<feature type="region of interest" description="Disordered" evidence="16">
    <location>
        <begin position="1"/>
        <end position="96"/>
    </location>
</feature>
<dbReference type="Pfam" id="PF01416">
    <property type="entry name" value="PseudoU_synth_1"/>
    <property type="match status" value="1"/>
</dbReference>
<dbReference type="InterPro" id="IPR020103">
    <property type="entry name" value="PsdUridine_synth_cat_dom_sf"/>
</dbReference>
<dbReference type="InterPro" id="IPR020095">
    <property type="entry name" value="PsdUridine_synth_TruA_C"/>
</dbReference>
<comment type="similarity">
    <text evidence="4">Belongs to the tRNA pseudouridine synthase TruA family.</text>
</comment>
<dbReference type="Gene3D" id="3.30.70.660">
    <property type="entry name" value="Pseudouridine synthase I, catalytic domain, C-terminal subdomain"/>
    <property type="match status" value="1"/>
</dbReference>
<dbReference type="GO" id="GO:0031120">
    <property type="term" value="P:snRNA pseudouridine synthesis"/>
    <property type="evidence" value="ECO:0007669"/>
    <property type="project" value="UniProtKB-ARBA"/>
</dbReference>
<sequence length="639" mass="71133">MTSDANPAPPTTMAAESTPTANAAEPASTGNANGSRDGRKNNYSQRGSSSNDKRGRKRTRGAAGFGGKHKFEGPDKREQVHNNRMDKRRKVIEEGGDGKSFASVPFSAEEIAAEDRRPKRKVAVMIGYAGTGYHGIQINHKEKTIEGDLFSAFIAAGAISKANADDPKKSSLVRCARTDKGVHAAGNVLSLKLIIEDENLVEKINENLPPQIRVWGIQRTNNGFSCYQQCSSRWYEYLMPSYALLPPQPQSFLGKKVDESAKNKGVYEQYAERLGDVKSYWAEVEQNDILPILEKLDPEVRAKVVDKISGMSTQDLDDEATAQDPDIEMANVSASTTEQKVQEETSATPAVTGAKQPGTEAKEAETPGQEAQADSAAENGAEKPAAEAKAPKELTPFERAMKDIKAAYVAAKRRYRASPARIEQLQEALRLYEGAHNFHNYTILKTFKDPSAQRYIKSFVVNPKPIQIRDTEWLSIKVHGQSFMMHQIRKMIAMAVMVTRCGAPTTLITESYSPRRISIPKAPGLGLLLERPVFEEYNKKAKLEYEREPIDFGNYEEQIQAFKDKEIYRRMFEAEENDNAFHIFFHQLDNFKTDYFLWVTAGGLEASYERTDRGLGEKIPKGLETELGDEADGVEEVAN</sequence>
<feature type="compositionally biased region" description="Basic and acidic residues" evidence="16">
    <location>
        <begin position="69"/>
        <end position="96"/>
    </location>
</feature>
<dbReference type="InterPro" id="IPR020097">
    <property type="entry name" value="PsdUridine_synth_TruA_a/b_dom"/>
</dbReference>
<dbReference type="Proteomes" id="UP000182658">
    <property type="component" value="Unassembled WGS sequence"/>
</dbReference>
<dbReference type="GO" id="GO:0003723">
    <property type="term" value="F:RNA binding"/>
    <property type="evidence" value="ECO:0007669"/>
    <property type="project" value="InterPro"/>
</dbReference>
<accession>A0A1J7IZ89</accession>
<keyword evidence="5" id="KW-0507">mRNA processing</keyword>
<dbReference type="SUPFAM" id="SSF55120">
    <property type="entry name" value="Pseudouridine synthase"/>
    <property type="match status" value="1"/>
</dbReference>
<evidence type="ECO:0000256" key="7">
    <source>
        <dbReference type="ARBA" id="ARBA00023235"/>
    </source>
</evidence>
<dbReference type="FunFam" id="3.30.70.580:FF:000002">
    <property type="entry name" value="tRNA pseudouridine synthase"/>
    <property type="match status" value="1"/>
</dbReference>
<protein>
    <recommendedName>
        <fullName evidence="11">tRNA pseudouridine synthase 1</fullName>
    </recommendedName>
    <alternativeName>
        <fullName evidence="12">tRNA pseudouridylate synthase 1</fullName>
    </alternativeName>
    <alternativeName>
        <fullName evidence="13">tRNA-uridine isomerase 1</fullName>
    </alternativeName>
</protein>
<dbReference type="PANTHER" id="PTHR11142">
    <property type="entry name" value="PSEUDOURIDYLATE SYNTHASE"/>
    <property type="match status" value="1"/>
</dbReference>
<feature type="compositionally biased region" description="Basic and acidic residues" evidence="16">
    <location>
        <begin position="380"/>
        <end position="394"/>
    </location>
</feature>
<dbReference type="NCBIfam" id="TIGR00071">
    <property type="entry name" value="hisT_truA"/>
    <property type="match status" value="1"/>
</dbReference>
<evidence type="ECO:0000256" key="9">
    <source>
        <dbReference type="ARBA" id="ARBA00036943"/>
    </source>
</evidence>
<dbReference type="InterPro" id="IPR041708">
    <property type="entry name" value="PUS1/PUS2-like"/>
</dbReference>
<evidence type="ECO:0000256" key="3">
    <source>
        <dbReference type="ARBA" id="ARBA00004123"/>
    </source>
</evidence>
<evidence type="ECO:0000256" key="5">
    <source>
        <dbReference type="ARBA" id="ARBA00022664"/>
    </source>
</evidence>
<feature type="domain" description="Pseudouridine synthase I TruA alpha/beta" evidence="17">
    <location>
        <begin position="428"/>
        <end position="534"/>
    </location>
</feature>
<feature type="binding site" evidence="15">
    <location>
        <position position="235"/>
    </location>
    <ligand>
        <name>substrate</name>
    </ligand>
</feature>
<evidence type="ECO:0000313" key="18">
    <source>
        <dbReference type="EMBL" id="OIW33063.1"/>
    </source>
</evidence>
<dbReference type="GO" id="GO:0005634">
    <property type="term" value="C:nucleus"/>
    <property type="evidence" value="ECO:0007669"/>
    <property type="project" value="UniProtKB-SubCell"/>
</dbReference>
<dbReference type="GO" id="GO:1990481">
    <property type="term" value="P:mRNA pseudouridine synthesis"/>
    <property type="evidence" value="ECO:0007669"/>
    <property type="project" value="TreeGrafter"/>
</dbReference>
<keyword evidence="8" id="KW-0539">Nucleus</keyword>
<dbReference type="GO" id="GO:0006397">
    <property type="term" value="P:mRNA processing"/>
    <property type="evidence" value="ECO:0007669"/>
    <property type="project" value="UniProtKB-KW"/>
</dbReference>
<dbReference type="GO" id="GO:0009982">
    <property type="term" value="F:pseudouridine synthase activity"/>
    <property type="evidence" value="ECO:0007669"/>
    <property type="project" value="EnsemblFungi"/>
</dbReference>
<dbReference type="PANTHER" id="PTHR11142:SF4">
    <property type="entry name" value="PSEUDOURIDYLATE SYNTHASE 1 HOMOLOG"/>
    <property type="match status" value="1"/>
</dbReference>
<reference evidence="18 19" key="1">
    <citation type="submission" date="2016-10" db="EMBL/GenBank/DDBJ databases">
        <title>Draft genome sequence of Coniochaeta ligniaria NRRL30616, a lignocellulolytic fungus for bioabatement of inhibitors in plant biomass hydrolysates.</title>
        <authorList>
            <consortium name="DOE Joint Genome Institute"/>
            <person name="Jimenez D.J."/>
            <person name="Hector R.E."/>
            <person name="Riley R."/>
            <person name="Sun H."/>
            <person name="Grigoriev I.V."/>
            <person name="Van Elsas J.D."/>
            <person name="Nichols N.N."/>
        </authorList>
    </citation>
    <scope>NUCLEOTIDE SEQUENCE [LARGE SCALE GENOMIC DNA]</scope>
    <source>
        <strain evidence="18 19">NRRL 30616</strain>
    </source>
</reference>
<dbReference type="Gene3D" id="3.30.70.580">
    <property type="entry name" value="Pseudouridine synthase I, catalytic domain, N-terminal subdomain"/>
    <property type="match status" value="1"/>
</dbReference>
<dbReference type="EMBL" id="KV875094">
    <property type="protein sequence ID" value="OIW33063.1"/>
    <property type="molecule type" value="Genomic_DNA"/>
</dbReference>
<evidence type="ECO:0000256" key="1">
    <source>
        <dbReference type="ARBA" id="ARBA00001166"/>
    </source>
</evidence>
<keyword evidence="6" id="KW-0819">tRNA processing</keyword>
<evidence type="ECO:0000256" key="13">
    <source>
        <dbReference type="ARBA" id="ARBA00080858"/>
    </source>
</evidence>